<proteinExistence type="predicted"/>
<organism evidence="1 2">
    <name type="scientific">Actinoplanes italicus</name>
    <dbReference type="NCBI Taxonomy" id="113567"/>
    <lineage>
        <taxon>Bacteria</taxon>
        <taxon>Bacillati</taxon>
        <taxon>Actinomycetota</taxon>
        <taxon>Actinomycetes</taxon>
        <taxon>Micromonosporales</taxon>
        <taxon>Micromonosporaceae</taxon>
        <taxon>Actinoplanes</taxon>
    </lineage>
</organism>
<dbReference type="EMBL" id="PVMZ01000009">
    <property type="protein sequence ID" value="PRX19902.1"/>
    <property type="molecule type" value="Genomic_DNA"/>
</dbReference>
<evidence type="ECO:0000313" key="1">
    <source>
        <dbReference type="EMBL" id="PRX19902.1"/>
    </source>
</evidence>
<comment type="caution">
    <text evidence="1">The sequence shown here is derived from an EMBL/GenBank/DDBJ whole genome shotgun (WGS) entry which is preliminary data.</text>
</comment>
<name>A0A2T0K9S9_9ACTN</name>
<reference evidence="1 2" key="1">
    <citation type="submission" date="2018-03" db="EMBL/GenBank/DDBJ databases">
        <title>Genomic Encyclopedia of Archaeal and Bacterial Type Strains, Phase II (KMG-II): from individual species to whole genera.</title>
        <authorList>
            <person name="Goeker M."/>
        </authorList>
    </citation>
    <scope>NUCLEOTIDE SEQUENCE [LARGE SCALE GENOMIC DNA]</scope>
    <source>
        <strain evidence="1 2">DSM 43146</strain>
    </source>
</reference>
<evidence type="ECO:0000313" key="2">
    <source>
        <dbReference type="Proteomes" id="UP000239415"/>
    </source>
</evidence>
<dbReference type="AlphaFoldDB" id="A0A2T0K9S9"/>
<protein>
    <submittedName>
        <fullName evidence="1">Uncharacterized protein</fullName>
    </submittedName>
</protein>
<sequence>MTVVALRNRLPDPGRVAGTLAGADPWWTAGAVLLLYRLASCWMMLPLGPAGWFMNHPRRSPKPIIDQHCAP</sequence>
<keyword evidence="2" id="KW-1185">Reference proteome</keyword>
<dbReference type="Proteomes" id="UP000239415">
    <property type="component" value="Unassembled WGS sequence"/>
</dbReference>
<dbReference type="OrthoDB" id="3616971at2"/>
<gene>
    <name evidence="1" type="ORF">CLV67_109167</name>
</gene>
<accession>A0A2T0K9S9</accession>
<dbReference type="RefSeq" id="WP_106321686.1">
    <property type="nucleotide sequence ID" value="NZ_BOMO01000077.1"/>
</dbReference>